<dbReference type="GO" id="GO:0019243">
    <property type="term" value="P:methylglyoxal catabolic process to D-lactate via S-lactoyl-glutathione"/>
    <property type="evidence" value="ECO:0007669"/>
    <property type="project" value="UniProtKB-UniRule"/>
</dbReference>
<evidence type="ECO:0000256" key="2">
    <source>
        <dbReference type="ARBA" id="ARBA00004963"/>
    </source>
</evidence>
<name>A0A6G7VBU0_9GAMM</name>
<dbReference type="InterPro" id="IPR017782">
    <property type="entry name" value="Hydroxyacylglutathione_Hdrlase"/>
</dbReference>
<dbReference type="KEGG" id="cjap:GWK36_05615"/>
<comment type="subunit">
    <text evidence="7">Monomer.</text>
</comment>
<comment type="pathway">
    <text evidence="2 7">Secondary metabolite metabolism; methylglyoxal degradation; (R)-lactate from methylglyoxal: step 2/2.</text>
</comment>
<protein>
    <recommendedName>
        <fullName evidence="7">Hydroxyacylglutathione hydrolase</fullName>
        <ecNumber evidence="7">3.1.2.6</ecNumber>
    </recommendedName>
    <alternativeName>
        <fullName evidence="7">Glyoxalase II</fullName>
        <shortName evidence="7">Glx II</shortName>
    </alternativeName>
</protein>
<feature type="binding site" evidence="7">
    <location>
        <position position="58"/>
    </location>
    <ligand>
        <name>Zn(2+)</name>
        <dbReference type="ChEBI" id="CHEBI:29105"/>
        <label>2</label>
    </ligand>
</feature>
<organism evidence="9 10">
    <name type="scientific">Caldichromatium japonicum</name>
    <dbReference type="NCBI Taxonomy" id="2699430"/>
    <lineage>
        <taxon>Bacteria</taxon>
        <taxon>Pseudomonadati</taxon>
        <taxon>Pseudomonadota</taxon>
        <taxon>Gammaproteobacteria</taxon>
        <taxon>Chromatiales</taxon>
        <taxon>Chromatiaceae</taxon>
        <taxon>Caldichromatium</taxon>
    </lineage>
</organism>
<comment type="cofactor">
    <cofactor evidence="7">
        <name>Zn(2+)</name>
        <dbReference type="ChEBI" id="CHEBI:29105"/>
    </cofactor>
    <text evidence="7">Binds 2 Zn(2+) ions per subunit.</text>
</comment>
<evidence type="ECO:0000256" key="5">
    <source>
        <dbReference type="ARBA" id="ARBA00022801"/>
    </source>
</evidence>
<evidence type="ECO:0000256" key="3">
    <source>
        <dbReference type="ARBA" id="ARBA00006759"/>
    </source>
</evidence>
<dbReference type="SUPFAM" id="SSF56281">
    <property type="entry name" value="Metallo-hydrolase/oxidoreductase"/>
    <property type="match status" value="1"/>
</dbReference>
<evidence type="ECO:0000256" key="1">
    <source>
        <dbReference type="ARBA" id="ARBA00001623"/>
    </source>
</evidence>
<dbReference type="NCBIfam" id="TIGR03413">
    <property type="entry name" value="GSH_gloB"/>
    <property type="match status" value="1"/>
</dbReference>
<accession>A0A6G7VBU0</accession>
<keyword evidence="5 7" id="KW-0378">Hydrolase</keyword>
<comment type="function">
    <text evidence="7">Thiolesterase that catalyzes the hydrolysis of S-D-lactoyl-glutathione to form glutathione and D-lactic acid.</text>
</comment>
<dbReference type="InterPro" id="IPR036866">
    <property type="entry name" value="RibonucZ/Hydroxyglut_hydro"/>
</dbReference>
<feature type="binding site" evidence="7">
    <location>
        <position position="113"/>
    </location>
    <ligand>
        <name>Zn(2+)</name>
        <dbReference type="ChEBI" id="CHEBI:29105"/>
        <label>1</label>
    </ligand>
</feature>
<dbReference type="InterPro" id="IPR001279">
    <property type="entry name" value="Metallo-B-lactamas"/>
</dbReference>
<comment type="catalytic activity">
    <reaction evidence="1 7">
        <text>an S-(2-hydroxyacyl)glutathione + H2O = a 2-hydroxy carboxylate + glutathione + H(+)</text>
        <dbReference type="Rhea" id="RHEA:21864"/>
        <dbReference type="ChEBI" id="CHEBI:15377"/>
        <dbReference type="ChEBI" id="CHEBI:15378"/>
        <dbReference type="ChEBI" id="CHEBI:57925"/>
        <dbReference type="ChEBI" id="CHEBI:58896"/>
        <dbReference type="ChEBI" id="CHEBI:71261"/>
        <dbReference type="EC" id="3.1.2.6"/>
    </reaction>
</comment>
<feature type="binding site" evidence="7">
    <location>
        <position position="130"/>
    </location>
    <ligand>
        <name>Zn(2+)</name>
        <dbReference type="ChEBI" id="CHEBI:29105"/>
        <label>1</label>
    </ligand>
</feature>
<dbReference type="PIRSF" id="PIRSF005457">
    <property type="entry name" value="Glx"/>
    <property type="match status" value="1"/>
</dbReference>
<proteinExistence type="inferred from homology"/>
<dbReference type="RefSeq" id="WP_166270309.1">
    <property type="nucleotide sequence ID" value="NZ_CP048029.1"/>
</dbReference>
<dbReference type="SMART" id="SM00849">
    <property type="entry name" value="Lactamase_B"/>
    <property type="match status" value="1"/>
</dbReference>
<dbReference type="UniPathway" id="UPA00619">
    <property type="reaction ID" value="UER00676"/>
</dbReference>
<feature type="binding site" evidence="7">
    <location>
        <position position="54"/>
    </location>
    <ligand>
        <name>Zn(2+)</name>
        <dbReference type="ChEBI" id="CHEBI:29105"/>
        <label>1</label>
    </ligand>
</feature>
<dbReference type="Gene3D" id="3.60.15.10">
    <property type="entry name" value="Ribonuclease Z/Hydroxyacylglutathione hydrolase-like"/>
    <property type="match status" value="1"/>
</dbReference>
<evidence type="ECO:0000256" key="7">
    <source>
        <dbReference type="HAMAP-Rule" id="MF_01374"/>
    </source>
</evidence>
<feature type="binding site" evidence="7">
    <location>
        <position position="130"/>
    </location>
    <ligand>
        <name>Zn(2+)</name>
        <dbReference type="ChEBI" id="CHEBI:29105"/>
        <label>2</label>
    </ligand>
</feature>
<dbReference type="GO" id="GO:0004416">
    <property type="term" value="F:hydroxyacylglutathione hydrolase activity"/>
    <property type="evidence" value="ECO:0007669"/>
    <property type="project" value="UniProtKB-UniRule"/>
</dbReference>
<dbReference type="InterPro" id="IPR050110">
    <property type="entry name" value="Glyoxalase_II_hydrolase"/>
</dbReference>
<dbReference type="HAMAP" id="MF_01374">
    <property type="entry name" value="Glyoxalase_2"/>
    <property type="match status" value="1"/>
</dbReference>
<dbReference type="EC" id="3.1.2.6" evidence="7"/>
<dbReference type="Pfam" id="PF00753">
    <property type="entry name" value="Lactamase_B"/>
    <property type="match status" value="1"/>
</dbReference>
<reference evidence="10" key="1">
    <citation type="submission" date="2020-01" db="EMBL/GenBank/DDBJ databases">
        <title>Caldichromatium gen. nov., sp. nov., a thermophilic purple sulfur bacterium member of the family Chromatiaceae isolated from Nakabusa hot spring, Japan.</title>
        <authorList>
            <person name="Saini M.K."/>
            <person name="Hanada S."/>
            <person name="Tank M."/>
        </authorList>
    </citation>
    <scope>NUCLEOTIDE SEQUENCE [LARGE SCALE GENOMIC DNA]</scope>
    <source>
        <strain evidence="10">No.7</strain>
    </source>
</reference>
<keyword evidence="6 7" id="KW-0862">Zinc</keyword>
<evidence type="ECO:0000313" key="9">
    <source>
        <dbReference type="EMBL" id="QIK37543.1"/>
    </source>
</evidence>
<dbReference type="EMBL" id="CP048029">
    <property type="protein sequence ID" value="QIK37543.1"/>
    <property type="molecule type" value="Genomic_DNA"/>
</dbReference>
<sequence length="268" mass="30142">MLEVQPIQAFEDNYIWLLTEGTGTAVVVDPGDAEPVLELLYQRQLILTAILVTHHHFDHIGALEELAEAFPGVEIHGPADRRIPAVNRYRREGQRFVPAGLSTAFEVWETPGHTATHIAYLGAGCLFCGDTLFTAGCGRVFDGTLDQLAQSLDRIAALPDGWLCYCAHEYTRANLGFAEWVEPSNPALDRRIRQTQILCAKGKPTVPAPLALERATNPFLRTREPQVIAAAERQAGRRLQGSHEVFAVLRRWKDEQYDLRRWKDEQYD</sequence>
<evidence type="ECO:0000256" key="6">
    <source>
        <dbReference type="ARBA" id="ARBA00022833"/>
    </source>
</evidence>
<dbReference type="CDD" id="cd07723">
    <property type="entry name" value="hydroxyacylglutathione_hydrolase_MBL-fold"/>
    <property type="match status" value="1"/>
</dbReference>
<dbReference type="Pfam" id="PF16123">
    <property type="entry name" value="HAGH_C"/>
    <property type="match status" value="1"/>
</dbReference>
<dbReference type="InterPro" id="IPR035680">
    <property type="entry name" value="Clx_II_MBL"/>
</dbReference>
<gene>
    <name evidence="7 9" type="primary">gloB</name>
    <name evidence="9" type="ORF">GWK36_05615</name>
</gene>
<feature type="binding site" evidence="7">
    <location>
        <position position="59"/>
    </location>
    <ligand>
        <name>Zn(2+)</name>
        <dbReference type="ChEBI" id="CHEBI:29105"/>
        <label>2</label>
    </ligand>
</feature>
<dbReference type="Proteomes" id="UP000502699">
    <property type="component" value="Chromosome"/>
</dbReference>
<keyword evidence="10" id="KW-1185">Reference proteome</keyword>
<feature type="domain" description="Metallo-beta-lactamase" evidence="8">
    <location>
        <begin position="12"/>
        <end position="168"/>
    </location>
</feature>
<dbReference type="InterPro" id="IPR032282">
    <property type="entry name" value="HAGH_C"/>
</dbReference>
<dbReference type="PANTHER" id="PTHR43705:SF1">
    <property type="entry name" value="HYDROXYACYLGLUTATHIONE HYDROLASE GLOB"/>
    <property type="match status" value="1"/>
</dbReference>
<feature type="binding site" evidence="7">
    <location>
        <position position="168"/>
    </location>
    <ligand>
        <name>Zn(2+)</name>
        <dbReference type="ChEBI" id="CHEBI:29105"/>
        <label>2</label>
    </ligand>
</feature>
<dbReference type="GO" id="GO:0046872">
    <property type="term" value="F:metal ion binding"/>
    <property type="evidence" value="ECO:0007669"/>
    <property type="project" value="UniProtKB-KW"/>
</dbReference>
<evidence type="ECO:0000313" key="10">
    <source>
        <dbReference type="Proteomes" id="UP000502699"/>
    </source>
</evidence>
<keyword evidence="4 7" id="KW-0479">Metal-binding</keyword>
<evidence type="ECO:0000259" key="8">
    <source>
        <dbReference type="SMART" id="SM00849"/>
    </source>
</evidence>
<dbReference type="PANTHER" id="PTHR43705">
    <property type="entry name" value="HYDROXYACYLGLUTATHIONE HYDROLASE"/>
    <property type="match status" value="1"/>
</dbReference>
<feature type="binding site" evidence="7">
    <location>
        <position position="56"/>
    </location>
    <ligand>
        <name>Zn(2+)</name>
        <dbReference type="ChEBI" id="CHEBI:29105"/>
        <label>1</label>
    </ligand>
</feature>
<dbReference type="AlphaFoldDB" id="A0A6G7VBU0"/>
<comment type="similarity">
    <text evidence="3 7">Belongs to the metallo-beta-lactamase superfamily. Glyoxalase II family.</text>
</comment>
<evidence type="ECO:0000256" key="4">
    <source>
        <dbReference type="ARBA" id="ARBA00022723"/>
    </source>
</evidence>